<protein>
    <submittedName>
        <fullName evidence="7">RNA polymerase sigma-70 factor, ECF subfamily</fullName>
    </submittedName>
</protein>
<evidence type="ECO:0000313" key="7">
    <source>
        <dbReference type="EMBL" id="SEW35243.1"/>
    </source>
</evidence>
<keyword evidence="2" id="KW-0805">Transcription regulation</keyword>
<reference evidence="8" key="1">
    <citation type="submission" date="2016-10" db="EMBL/GenBank/DDBJ databases">
        <authorList>
            <person name="Varghese N."/>
            <person name="Submissions S."/>
        </authorList>
    </citation>
    <scope>NUCLEOTIDE SEQUENCE [LARGE SCALE GENOMIC DNA]</scope>
    <source>
        <strain evidence="8">DSM 3695</strain>
    </source>
</reference>
<keyword evidence="3" id="KW-0731">Sigma factor</keyword>
<name>A0A1I0R496_9BACT</name>
<evidence type="ECO:0000256" key="2">
    <source>
        <dbReference type="ARBA" id="ARBA00023015"/>
    </source>
</evidence>
<dbReference type="InterPro" id="IPR014327">
    <property type="entry name" value="RNA_pol_sigma70_bacteroid"/>
</dbReference>
<dbReference type="InterPro" id="IPR013249">
    <property type="entry name" value="RNA_pol_sigma70_r4_t2"/>
</dbReference>
<dbReference type="CDD" id="cd06171">
    <property type="entry name" value="Sigma70_r4"/>
    <property type="match status" value="1"/>
</dbReference>
<organism evidence="7 8">
    <name type="scientific">Chitinophaga arvensicola</name>
    <dbReference type="NCBI Taxonomy" id="29529"/>
    <lineage>
        <taxon>Bacteria</taxon>
        <taxon>Pseudomonadati</taxon>
        <taxon>Bacteroidota</taxon>
        <taxon>Chitinophagia</taxon>
        <taxon>Chitinophagales</taxon>
        <taxon>Chitinophagaceae</taxon>
        <taxon>Chitinophaga</taxon>
    </lineage>
</organism>
<dbReference type="InterPro" id="IPR013324">
    <property type="entry name" value="RNA_pol_sigma_r3/r4-like"/>
</dbReference>
<feature type="domain" description="RNA polymerase sigma-70 region 2" evidence="5">
    <location>
        <begin position="26"/>
        <end position="91"/>
    </location>
</feature>
<evidence type="ECO:0000256" key="4">
    <source>
        <dbReference type="ARBA" id="ARBA00023163"/>
    </source>
</evidence>
<proteinExistence type="inferred from homology"/>
<comment type="similarity">
    <text evidence="1">Belongs to the sigma-70 factor family. ECF subfamily.</text>
</comment>
<dbReference type="SUPFAM" id="SSF88946">
    <property type="entry name" value="Sigma2 domain of RNA polymerase sigma factors"/>
    <property type="match status" value="1"/>
</dbReference>
<dbReference type="InterPro" id="IPR039425">
    <property type="entry name" value="RNA_pol_sigma-70-like"/>
</dbReference>
<dbReference type="PANTHER" id="PTHR43133">
    <property type="entry name" value="RNA POLYMERASE ECF-TYPE SIGMA FACTO"/>
    <property type="match status" value="1"/>
</dbReference>
<dbReference type="STRING" id="29529.SAMN04488122_2205"/>
<dbReference type="InterPro" id="IPR036388">
    <property type="entry name" value="WH-like_DNA-bd_sf"/>
</dbReference>
<dbReference type="InterPro" id="IPR014284">
    <property type="entry name" value="RNA_pol_sigma-70_dom"/>
</dbReference>
<accession>A0A1I0R496</accession>
<dbReference type="RefSeq" id="WP_089894462.1">
    <property type="nucleotide sequence ID" value="NZ_FOJG01000001.1"/>
</dbReference>
<dbReference type="AlphaFoldDB" id="A0A1I0R496"/>
<evidence type="ECO:0000259" key="5">
    <source>
        <dbReference type="Pfam" id="PF04542"/>
    </source>
</evidence>
<evidence type="ECO:0000313" key="8">
    <source>
        <dbReference type="Proteomes" id="UP000199310"/>
    </source>
</evidence>
<dbReference type="InterPro" id="IPR007627">
    <property type="entry name" value="RNA_pol_sigma70_r2"/>
</dbReference>
<dbReference type="Pfam" id="PF08281">
    <property type="entry name" value="Sigma70_r4_2"/>
    <property type="match status" value="1"/>
</dbReference>
<dbReference type="EMBL" id="FOJG01000001">
    <property type="protein sequence ID" value="SEW35243.1"/>
    <property type="molecule type" value="Genomic_DNA"/>
</dbReference>
<dbReference type="GO" id="GO:0016987">
    <property type="term" value="F:sigma factor activity"/>
    <property type="evidence" value="ECO:0007669"/>
    <property type="project" value="UniProtKB-KW"/>
</dbReference>
<dbReference type="GO" id="GO:0003677">
    <property type="term" value="F:DNA binding"/>
    <property type="evidence" value="ECO:0007669"/>
    <property type="project" value="InterPro"/>
</dbReference>
<dbReference type="Pfam" id="PF04542">
    <property type="entry name" value="Sigma70_r2"/>
    <property type="match status" value="1"/>
</dbReference>
<evidence type="ECO:0000256" key="3">
    <source>
        <dbReference type="ARBA" id="ARBA00023082"/>
    </source>
</evidence>
<keyword evidence="4" id="KW-0804">Transcription</keyword>
<sequence length="196" mass="22887">MPTSLHTENELVQRVAAGNEAAYKELFTRYWDQIYSTALMFTKSPEMSEDMAQEVFARIWVKREKLKEVVRFDDYLFITARNLIFDQMRQKVFTYEHGVYLTEYFSDADLTPADNVELKEMEKIIQQGISILPPQQRTAFCLSRFQGLKHEEIAAQMGISKESVKSHIVRAIASLRKHLGDHAEPMTLFVWMLLML</sequence>
<evidence type="ECO:0000256" key="1">
    <source>
        <dbReference type="ARBA" id="ARBA00010641"/>
    </source>
</evidence>
<evidence type="ECO:0000259" key="6">
    <source>
        <dbReference type="Pfam" id="PF08281"/>
    </source>
</evidence>
<dbReference type="GO" id="GO:0006352">
    <property type="term" value="P:DNA-templated transcription initiation"/>
    <property type="evidence" value="ECO:0007669"/>
    <property type="project" value="InterPro"/>
</dbReference>
<dbReference type="SUPFAM" id="SSF88659">
    <property type="entry name" value="Sigma3 and sigma4 domains of RNA polymerase sigma factors"/>
    <property type="match status" value="1"/>
</dbReference>
<gene>
    <name evidence="7" type="ORF">SAMN04488122_2205</name>
</gene>
<feature type="domain" description="RNA polymerase sigma factor 70 region 4 type 2" evidence="6">
    <location>
        <begin position="124"/>
        <end position="174"/>
    </location>
</feature>
<dbReference type="NCBIfam" id="TIGR02937">
    <property type="entry name" value="sigma70-ECF"/>
    <property type="match status" value="1"/>
</dbReference>
<dbReference type="Proteomes" id="UP000199310">
    <property type="component" value="Unassembled WGS sequence"/>
</dbReference>
<keyword evidence="8" id="KW-1185">Reference proteome</keyword>
<dbReference type="Gene3D" id="1.10.10.10">
    <property type="entry name" value="Winged helix-like DNA-binding domain superfamily/Winged helix DNA-binding domain"/>
    <property type="match status" value="1"/>
</dbReference>
<dbReference type="NCBIfam" id="TIGR02985">
    <property type="entry name" value="Sig70_bacteroi1"/>
    <property type="match status" value="1"/>
</dbReference>
<dbReference type="InterPro" id="IPR013325">
    <property type="entry name" value="RNA_pol_sigma_r2"/>
</dbReference>
<dbReference type="OrthoDB" id="799938at2"/>
<dbReference type="PANTHER" id="PTHR43133:SF46">
    <property type="entry name" value="RNA POLYMERASE SIGMA-70 FACTOR ECF SUBFAMILY"/>
    <property type="match status" value="1"/>
</dbReference>
<dbReference type="Gene3D" id="1.10.1740.10">
    <property type="match status" value="1"/>
</dbReference>